<feature type="region of interest" description="Disordered" evidence="1">
    <location>
        <begin position="172"/>
        <end position="240"/>
    </location>
</feature>
<sequence>MAVGAGNEDGTLPRLVERDRHVRGAPQQSEMQIDRLQFIVEERDLGSDPSVDPPAARRRTDEFHRSGILRLITDRHQVFDRLDHVIDMDPKIEIAATSCTGSPSLYRRHAHTLHHQTPDVGAAQVGTRGRGLGHQSEGIARCGEVHAADSPGSPGGGLEQFRVLGQGTRHPVKVDGQEQRRKPIVVPDVGGSGGTPRRQVEAVSEQLGDTRRLLSGELDRQGALGGGSGGHPKSLADAQA</sequence>
<dbReference type="AlphaFoldDB" id="A0A6J7K4D3"/>
<feature type="region of interest" description="Disordered" evidence="1">
    <location>
        <begin position="1"/>
        <end position="28"/>
    </location>
</feature>
<gene>
    <name evidence="2" type="ORF">UFOPK3733_01869</name>
</gene>
<proteinExistence type="predicted"/>
<evidence type="ECO:0000256" key="1">
    <source>
        <dbReference type="SAM" id="MobiDB-lite"/>
    </source>
</evidence>
<organism evidence="2">
    <name type="scientific">freshwater metagenome</name>
    <dbReference type="NCBI Taxonomy" id="449393"/>
    <lineage>
        <taxon>unclassified sequences</taxon>
        <taxon>metagenomes</taxon>
        <taxon>ecological metagenomes</taxon>
    </lineage>
</organism>
<dbReference type="EMBL" id="CAFBNC010000125">
    <property type="protein sequence ID" value="CAB4950910.1"/>
    <property type="molecule type" value="Genomic_DNA"/>
</dbReference>
<feature type="compositionally biased region" description="Basic and acidic residues" evidence="1">
    <location>
        <begin position="172"/>
        <end position="181"/>
    </location>
</feature>
<accession>A0A6J7K4D3</accession>
<feature type="compositionally biased region" description="Basic and acidic residues" evidence="1">
    <location>
        <begin position="208"/>
        <end position="220"/>
    </location>
</feature>
<reference evidence="2" key="1">
    <citation type="submission" date="2020-05" db="EMBL/GenBank/DDBJ databases">
        <authorList>
            <person name="Chiriac C."/>
            <person name="Salcher M."/>
            <person name="Ghai R."/>
            <person name="Kavagutti S V."/>
        </authorList>
    </citation>
    <scope>NUCLEOTIDE SEQUENCE</scope>
</reference>
<evidence type="ECO:0000313" key="2">
    <source>
        <dbReference type="EMBL" id="CAB4950910.1"/>
    </source>
</evidence>
<name>A0A6J7K4D3_9ZZZZ</name>
<protein>
    <submittedName>
        <fullName evidence="2">Unannotated protein</fullName>
    </submittedName>
</protein>